<dbReference type="Proteomes" id="UP000567922">
    <property type="component" value="Unassembled WGS sequence"/>
</dbReference>
<dbReference type="InterPro" id="IPR016163">
    <property type="entry name" value="Ald_DH_C"/>
</dbReference>
<dbReference type="Gene3D" id="3.40.605.10">
    <property type="entry name" value="Aldehyde Dehydrogenase, Chain A, domain 1"/>
    <property type="match status" value="1"/>
</dbReference>
<protein>
    <submittedName>
        <fullName evidence="6">Acyl-CoA reductase-like NAD-dependent aldehyde dehydrogenase</fullName>
    </submittedName>
</protein>
<gene>
    <name evidence="6" type="ORF">FHU29_001425</name>
</gene>
<dbReference type="SUPFAM" id="SSF53720">
    <property type="entry name" value="ALDH-like"/>
    <property type="match status" value="1"/>
</dbReference>
<comment type="caution">
    <text evidence="6">The sequence shown here is derived from an EMBL/GenBank/DDBJ whole genome shotgun (WGS) entry which is preliminary data.</text>
</comment>
<dbReference type="InterPro" id="IPR016162">
    <property type="entry name" value="Ald_DH_N"/>
</dbReference>
<comment type="similarity">
    <text evidence="1 4">Belongs to the aldehyde dehydrogenase family.</text>
</comment>
<sequence>MTTTTKMLPDELTLRLAAALNGTGPTVTLNAPFTGEPLVTLRTSTAADVAAAFSRARGAQEAWGATPPKVRAEVFIKYHDKVLRNDELIDLVQAENGKSRSSAFEETLDVAGLALYYGRTAPGCLAPRKRKGALPMATRATERRRPKGVAAVISPFNYPLSLGVCDAIPALLAGNAVVHKPDTQTAMTALRARELMVEAGLPEGLWQIVVGEPDVIGQSLIDGADHVCFTGSTQAGRRVAASAAQRLISSTLELGGKNPMIVLEDANLNSAAKGAARACFSTAGQLCLSIERVYVHESVYDTFLDKLVAHTAKLKLGSGLNFGYDIGTLSSQRQLDKAVAHVSDAVAAGAKTEIGGRVRPDIGPYFYEPTVLTGVTSEMAVYREETFGPVVSVYSFTDDADAITKANDSEFGLNASVWSKNVGRARRVGERLQVGTVNINEGYGSAYASNDAPMGGMKASGLGRRHGEQGLLEYCELQTVASQHVIGFDPPPGISAAKNATLLTWIYKFMKGMRIK</sequence>
<dbReference type="InterPro" id="IPR015590">
    <property type="entry name" value="Aldehyde_DH_dom"/>
</dbReference>
<organism evidence="6 7">
    <name type="scientific">Hoyosella altamirensis</name>
    <dbReference type="NCBI Taxonomy" id="616997"/>
    <lineage>
        <taxon>Bacteria</taxon>
        <taxon>Bacillati</taxon>
        <taxon>Actinomycetota</taxon>
        <taxon>Actinomycetes</taxon>
        <taxon>Mycobacteriales</taxon>
        <taxon>Hoyosellaceae</taxon>
        <taxon>Hoyosella</taxon>
    </lineage>
</organism>
<keyword evidence="7" id="KW-1185">Reference proteome</keyword>
<dbReference type="EMBL" id="JACHWS010000001">
    <property type="protein sequence ID" value="MBB3036991.1"/>
    <property type="molecule type" value="Genomic_DNA"/>
</dbReference>
<dbReference type="InterPro" id="IPR016161">
    <property type="entry name" value="Ald_DH/histidinol_DH"/>
</dbReference>
<dbReference type="PANTHER" id="PTHR11699">
    <property type="entry name" value="ALDEHYDE DEHYDROGENASE-RELATED"/>
    <property type="match status" value="1"/>
</dbReference>
<keyword evidence="2 4" id="KW-0560">Oxidoreductase</keyword>
<feature type="active site" evidence="3">
    <location>
        <position position="253"/>
    </location>
</feature>
<dbReference type="InterPro" id="IPR029510">
    <property type="entry name" value="Ald_DH_CS_GLU"/>
</dbReference>
<name>A0A839RM13_9ACTN</name>
<dbReference type="Gene3D" id="3.40.309.10">
    <property type="entry name" value="Aldehyde Dehydrogenase, Chain A, domain 2"/>
    <property type="match status" value="1"/>
</dbReference>
<dbReference type="GO" id="GO:0016620">
    <property type="term" value="F:oxidoreductase activity, acting on the aldehyde or oxo group of donors, NAD or NADP as acceptor"/>
    <property type="evidence" value="ECO:0007669"/>
    <property type="project" value="InterPro"/>
</dbReference>
<accession>A0A839RM13</accession>
<evidence type="ECO:0000259" key="5">
    <source>
        <dbReference type="Pfam" id="PF00171"/>
    </source>
</evidence>
<dbReference type="AlphaFoldDB" id="A0A839RM13"/>
<evidence type="ECO:0000256" key="2">
    <source>
        <dbReference type="ARBA" id="ARBA00023002"/>
    </source>
</evidence>
<evidence type="ECO:0000313" key="6">
    <source>
        <dbReference type="EMBL" id="MBB3036991.1"/>
    </source>
</evidence>
<dbReference type="PROSITE" id="PS00687">
    <property type="entry name" value="ALDEHYDE_DEHYDR_GLU"/>
    <property type="match status" value="1"/>
</dbReference>
<dbReference type="FunFam" id="3.40.309.10:FF:000009">
    <property type="entry name" value="Aldehyde dehydrogenase A"/>
    <property type="match status" value="1"/>
</dbReference>
<dbReference type="RefSeq" id="WP_232323064.1">
    <property type="nucleotide sequence ID" value="NZ_BDDI01000020.1"/>
</dbReference>
<dbReference type="NCBIfam" id="NF006916">
    <property type="entry name" value="PRK09407.1"/>
    <property type="match status" value="1"/>
</dbReference>
<reference evidence="6 7" key="1">
    <citation type="submission" date="2020-08" db="EMBL/GenBank/DDBJ databases">
        <title>Sequencing the genomes of 1000 actinobacteria strains.</title>
        <authorList>
            <person name="Klenk H.-P."/>
        </authorList>
    </citation>
    <scope>NUCLEOTIDE SEQUENCE [LARGE SCALE GENOMIC DNA]</scope>
    <source>
        <strain evidence="6 7">DSM 45258</strain>
    </source>
</reference>
<feature type="domain" description="Aldehyde dehydrogenase" evidence="5">
    <location>
        <begin position="26"/>
        <end position="480"/>
    </location>
</feature>
<evidence type="ECO:0000256" key="4">
    <source>
        <dbReference type="RuleBase" id="RU003345"/>
    </source>
</evidence>
<proteinExistence type="inferred from homology"/>
<evidence type="ECO:0000256" key="1">
    <source>
        <dbReference type="ARBA" id="ARBA00009986"/>
    </source>
</evidence>
<evidence type="ECO:0000256" key="3">
    <source>
        <dbReference type="PROSITE-ProRule" id="PRU10007"/>
    </source>
</evidence>
<evidence type="ECO:0000313" key="7">
    <source>
        <dbReference type="Proteomes" id="UP000567922"/>
    </source>
</evidence>
<dbReference type="Pfam" id="PF00171">
    <property type="entry name" value="Aldedh"/>
    <property type="match status" value="1"/>
</dbReference>